<evidence type="ECO:0000256" key="7">
    <source>
        <dbReference type="ARBA" id="ARBA00022968"/>
    </source>
</evidence>
<dbReference type="GO" id="GO:0008417">
    <property type="term" value="F:fucosyltransferase activity"/>
    <property type="evidence" value="ECO:0007669"/>
    <property type="project" value="InterPro"/>
</dbReference>
<comment type="pathway">
    <text evidence="2">Protein modification; protein glycosylation.</text>
</comment>
<keyword evidence="11" id="KW-0325">Glycoprotein</keyword>
<evidence type="ECO:0000256" key="10">
    <source>
        <dbReference type="ARBA" id="ARBA00023136"/>
    </source>
</evidence>
<proteinExistence type="inferred from homology"/>
<keyword evidence="5 12" id="KW-0808">Transferase</keyword>
<evidence type="ECO:0000256" key="6">
    <source>
        <dbReference type="ARBA" id="ARBA00022692"/>
    </source>
</evidence>
<dbReference type="PANTHER" id="PTHR48438">
    <property type="entry name" value="ALPHA-(1,3)-FUCOSYLTRANSFERASE C-RELATED"/>
    <property type="match status" value="1"/>
</dbReference>
<accession>A0A9P1MXC9</accession>
<dbReference type="OrthoDB" id="5912041at2759"/>
<keyword evidence="9 12" id="KW-0333">Golgi apparatus</keyword>
<dbReference type="EMBL" id="CANHGI010000002">
    <property type="protein sequence ID" value="CAI5443739.1"/>
    <property type="molecule type" value="Genomic_DNA"/>
</dbReference>
<dbReference type="InterPro" id="IPR038577">
    <property type="entry name" value="GT10-like_C_sf"/>
</dbReference>
<evidence type="ECO:0000259" key="13">
    <source>
        <dbReference type="Pfam" id="PF00852"/>
    </source>
</evidence>
<gene>
    <name evidence="15" type="ORF">CAMP_LOCUS6376</name>
</gene>
<comment type="subcellular location">
    <subcellularLocation>
        <location evidence="1 12">Golgi apparatus</location>
        <location evidence="1 12">Golgi stack membrane</location>
        <topology evidence="1 12">Single-pass type II membrane protein</topology>
    </subcellularLocation>
</comment>
<evidence type="ECO:0000256" key="11">
    <source>
        <dbReference type="ARBA" id="ARBA00023180"/>
    </source>
</evidence>
<keyword evidence="7" id="KW-0735">Signal-anchor</keyword>
<dbReference type="GO" id="GO:0032580">
    <property type="term" value="C:Golgi cisterna membrane"/>
    <property type="evidence" value="ECO:0007669"/>
    <property type="project" value="UniProtKB-SubCell"/>
</dbReference>
<evidence type="ECO:0000313" key="15">
    <source>
        <dbReference type="EMBL" id="CAI5443739.1"/>
    </source>
</evidence>
<keyword evidence="6 12" id="KW-0812">Transmembrane</keyword>
<evidence type="ECO:0000256" key="1">
    <source>
        <dbReference type="ARBA" id="ARBA00004447"/>
    </source>
</evidence>
<evidence type="ECO:0000256" key="12">
    <source>
        <dbReference type="RuleBase" id="RU003832"/>
    </source>
</evidence>
<dbReference type="Pfam" id="PF17039">
    <property type="entry name" value="Glyco_tran_10_N"/>
    <property type="match status" value="1"/>
</dbReference>
<dbReference type="Proteomes" id="UP001152747">
    <property type="component" value="Unassembled WGS sequence"/>
</dbReference>
<evidence type="ECO:0000256" key="5">
    <source>
        <dbReference type="ARBA" id="ARBA00022679"/>
    </source>
</evidence>
<dbReference type="EC" id="2.4.1.-" evidence="12"/>
<comment type="similarity">
    <text evidence="3 12">Belongs to the glycosyltransferase 10 family.</text>
</comment>
<dbReference type="InterPro" id="IPR001503">
    <property type="entry name" value="Glyco_trans_10"/>
</dbReference>
<evidence type="ECO:0000256" key="3">
    <source>
        <dbReference type="ARBA" id="ARBA00008919"/>
    </source>
</evidence>
<keyword evidence="8 12" id="KW-1133">Transmembrane helix</keyword>
<dbReference type="Gene3D" id="3.40.50.11660">
    <property type="entry name" value="Glycosyl transferase family 10, C-terminal domain"/>
    <property type="match status" value="1"/>
</dbReference>
<comment type="caution">
    <text evidence="15">The sequence shown here is derived from an EMBL/GenBank/DDBJ whole genome shotgun (WGS) entry which is preliminary data.</text>
</comment>
<reference evidence="15" key="1">
    <citation type="submission" date="2022-11" db="EMBL/GenBank/DDBJ databases">
        <authorList>
            <person name="Kikuchi T."/>
        </authorList>
    </citation>
    <scope>NUCLEOTIDE SEQUENCE</scope>
    <source>
        <strain evidence="15">PS1010</strain>
    </source>
</reference>
<evidence type="ECO:0000256" key="8">
    <source>
        <dbReference type="ARBA" id="ARBA00022989"/>
    </source>
</evidence>
<dbReference type="SUPFAM" id="SSF53756">
    <property type="entry name" value="UDP-Glycosyltransferase/glycogen phosphorylase"/>
    <property type="match status" value="1"/>
</dbReference>
<dbReference type="InterPro" id="IPR055270">
    <property type="entry name" value="Glyco_tran_10_C"/>
</dbReference>
<feature type="domain" description="Fucosyltransferase N-terminal" evidence="14">
    <location>
        <begin position="45"/>
        <end position="153"/>
    </location>
</feature>
<feature type="transmembrane region" description="Helical" evidence="12">
    <location>
        <begin position="6"/>
        <end position="27"/>
    </location>
</feature>
<dbReference type="Pfam" id="PF00852">
    <property type="entry name" value="Glyco_transf_10"/>
    <property type="match status" value="1"/>
</dbReference>
<dbReference type="AlphaFoldDB" id="A0A9P1MXC9"/>
<protein>
    <recommendedName>
        <fullName evidence="12">Fucosyltransferase</fullName>
        <ecNumber evidence="12">2.4.1.-</ecNumber>
    </recommendedName>
</protein>
<dbReference type="FunFam" id="3.40.50.11660:FF:000002">
    <property type="entry name" value="Alpha-(1,3)-fucosyltransferase"/>
    <property type="match status" value="1"/>
</dbReference>
<evidence type="ECO:0000256" key="4">
    <source>
        <dbReference type="ARBA" id="ARBA00022676"/>
    </source>
</evidence>
<keyword evidence="4 12" id="KW-0328">Glycosyltransferase</keyword>
<evidence type="ECO:0000256" key="2">
    <source>
        <dbReference type="ARBA" id="ARBA00004922"/>
    </source>
</evidence>
<evidence type="ECO:0000313" key="16">
    <source>
        <dbReference type="Proteomes" id="UP001152747"/>
    </source>
</evidence>
<name>A0A9P1MXC9_9PELO</name>
<evidence type="ECO:0000256" key="9">
    <source>
        <dbReference type="ARBA" id="ARBA00023034"/>
    </source>
</evidence>
<dbReference type="PANTHER" id="PTHR48438:SF1">
    <property type="entry name" value="ALPHA-(1,3)-FUCOSYLTRANSFERASE C-RELATED"/>
    <property type="match status" value="1"/>
</dbReference>
<feature type="domain" description="Fucosyltransferase C-terminal" evidence="13">
    <location>
        <begin position="184"/>
        <end position="360"/>
    </location>
</feature>
<sequence>MKRFGIKSWILIMILVVTVFFIVQWKFKDSSRLHSKIETTTNNNKKVKIFAATKFFSDVSETIDSYMKICSKEIQGYCEILHDELDFQNADAVLFHAKDYERHTSQWMFENRNPKIPYVVWTMESPMLEQNFPDFMNLTMSYDRKADIYWPYGNIRKKQKIEDNPKSFEDIWKKKKKSDESAAEIIWMVSNCITPNRRMEIVEKIKTLGMKIDIFGGCGMKPKKCEKKTTMDCEVNLVSTYKFYMAIENAYCEDYITEKFWINARDRFAVPIILGKQIYLDAGIPEKAFIALDDFKNLDEFKSFIDNLAENKTKYMEFHEWRKEYEMDDIFWNHNYTPEILNNYGLCKLCQNLKSGKYSNNFTNVYPTLIGKWHKRSDCNNSIGYRFLKKFY</sequence>
<evidence type="ECO:0000259" key="14">
    <source>
        <dbReference type="Pfam" id="PF17039"/>
    </source>
</evidence>
<keyword evidence="16" id="KW-1185">Reference proteome</keyword>
<organism evidence="15 16">
    <name type="scientific">Caenorhabditis angaria</name>
    <dbReference type="NCBI Taxonomy" id="860376"/>
    <lineage>
        <taxon>Eukaryota</taxon>
        <taxon>Metazoa</taxon>
        <taxon>Ecdysozoa</taxon>
        <taxon>Nematoda</taxon>
        <taxon>Chromadorea</taxon>
        <taxon>Rhabditida</taxon>
        <taxon>Rhabditina</taxon>
        <taxon>Rhabditomorpha</taxon>
        <taxon>Rhabditoidea</taxon>
        <taxon>Rhabditidae</taxon>
        <taxon>Peloderinae</taxon>
        <taxon>Caenorhabditis</taxon>
    </lineage>
</organism>
<dbReference type="InterPro" id="IPR031481">
    <property type="entry name" value="Glyco_tran_10_N"/>
</dbReference>
<keyword evidence="10 12" id="KW-0472">Membrane</keyword>